<accession>A0A4U5QKU2</accession>
<proteinExistence type="predicted"/>
<reference evidence="1" key="1">
    <citation type="submission" date="2018-10" db="EMBL/GenBank/DDBJ databases">
        <title>Population genomic analysis revealed the cold adaptation of white poplar.</title>
        <authorList>
            <person name="Liu Y.-J."/>
        </authorList>
    </citation>
    <scope>NUCLEOTIDE SEQUENCE [LARGE SCALE GENOMIC DNA]</scope>
    <source>
        <strain evidence="1">PAL-ZL1</strain>
    </source>
</reference>
<organism evidence="1">
    <name type="scientific">Populus alba</name>
    <name type="common">White poplar</name>
    <dbReference type="NCBI Taxonomy" id="43335"/>
    <lineage>
        <taxon>Eukaryota</taxon>
        <taxon>Viridiplantae</taxon>
        <taxon>Streptophyta</taxon>
        <taxon>Embryophyta</taxon>
        <taxon>Tracheophyta</taxon>
        <taxon>Spermatophyta</taxon>
        <taxon>Magnoliopsida</taxon>
        <taxon>eudicotyledons</taxon>
        <taxon>Gunneridae</taxon>
        <taxon>Pentapetalae</taxon>
        <taxon>rosids</taxon>
        <taxon>fabids</taxon>
        <taxon>Malpighiales</taxon>
        <taxon>Salicaceae</taxon>
        <taxon>Saliceae</taxon>
        <taxon>Populus</taxon>
    </lineage>
</organism>
<evidence type="ECO:0000313" key="1">
    <source>
        <dbReference type="EMBL" id="TKS11323.1"/>
    </source>
</evidence>
<gene>
    <name evidence="1" type="ORF">D5086_0000074420</name>
</gene>
<dbReference type="AlphaFoldDB" id="A0A4U5QKU2"/>
<comment type="caution">
    <text evidence="1">The sequence shown here is derived from an EMBL/GenBank/DDBJ whole genome shotgun (WGS) entry which is preliminary data.</text>
</comment>
<sequence length="135" mass="15569">MNNPSWERKQSKSDVFFRVGFQSSSSSREEESKIGNSREQSQCFFKKFKRMSLLFKDILLHFMLLYTDYPFNAPKCLIFASERMGPKPFTESQTGRGALNNALWILLVYFTYNSKLGKQQIASSRVVGLAKAMMP</sequence>
<protein>
    <submittedName>
        <fullName evidence="1">Uncharacterized protein</fullName>
    </submittedName>
</protein>
<name>A0A4U5QKU2_POPAL</name>
<dbReference type="EMBL" id="RCHU01000212">
    <property type="protein sequence ID" value="TKS11323.1"/>
    <property type="molecule type" value="Genomic_DNA"/>
</dbReference>